<dbReference type="Gene3D" id="2.30.40.10">
    <property type="entry name" value="Urease, subunit C, domain 1"/>
    <property type="match status" value="1"/>
</dbReference>
<protein>
    <recommendedName>
        <fullName evidence="3">Urease alpha-subunit N-terminal domain-containing protein</fullName>
    </recommendedName>
</protein>
<evidence type="ECO:0000259" key="3">
    <source>
        <dbReference type="Pfam" id="PF00449"/>
    </source>
</evidence>
<reference evidence="5" key="2">
    <citation type="submission" date="2015-01" db="EMBL/GenBank/DDBJ databases">
        <title>Evolutionary Origins and Diversification of the Mycorrhizal Mutualists.</title>
        <authorList>
            <consortium name="DOE Joint Genome Institute"/>
            <consortium name="Mycorrhizal Genomics Consortium"/>
            <person name="Kohler A."/>
            <person name="Kuo A."/>
            <person name="Nagy L.G."/>
            <person name="Floudas D."/>
            <person name="Copeland A."/>
            <person name="Barry K.W."/>
            <person name="Cichocki N."/>
            <person name="Veneault-Fourrey C."/>
            <person name="LaButti K."/>
            <person name="Lindquist E.A."/>
            <person name="Lipzen A."/>
            <person name="Lundell T."/>
            <person name="Morin E."/>
            <person name="Murat C."/>
            <person name="Riley R."/>
            <person name="Ohm R."/>
            <person name="Sun H."/>
            <person name="Tunlid A."/>
            <person name="Henrissat B."/>
            <person name="Grigoriev I.V."/>
            <person name="Hibbett D.S."/>
            <person name="Martin F."/>
        </authorList>
    </citation>
    <scope>NUCLEOTIDE SEQUENCE [LARGE SCALE GENOMIC DNA]</scope>
    <source>
        <strain evidence="5">Foug A</strain>
    </source>
</reference>
<dbReference type="OrthoDB" id="1708534at2759"/>
<organism evidence="4 5">
    <name type="scientific">Scleroderma citrinum Foug A</name>
    <dbReference type="NCBI Taxonomy" id="1036808"/>
    <lineage>
        <taxon>Eukaryota</taxon>
        <taxon>Fungi</taxon>
        <taxon>Dikarya</taxon>
        <taxon>Basidiomycota</taxon>
        <taxon>Agaricomycotina</taxon>
        <taxon>Agaricomycetes</taxon>
        <taxon>Agaricomycetidae</taxon>
        <taxon>Boletales</taxon>
        <taxon>Sclerodermatineae</taxon>
        <taxon>Sclerodermataceae</taxon>
        <taxon>Scleroderma</taxon>
    </lineage>
</organism>
<name>A0A0C3A5Q8_9AGAM</name>
<evidence type="ECO:0000256" key="2">
    <source>
        <dbReference type="ARBA" id="ARBA00022801"/>
    </source>
</evidence>
<keyword evidence="1" id="KW-0479">Metal-binding</keyword>
<dbReference type="Pfam" id="PF00449">
    <property type="entry name" value="Urease_alpha"/>
    <property type="match status" value="1"/>
</dbReference>
<feature type="domain" description="Urease alpha-subunit N-terminal" evidence="3">
    <location>
        <begin position="6"/>
        <end position="48"/>
    </location>
</feature>
<dbReference type="HOGENOM" id="CLU_2943111_0_0_1"/>
<gene>
    <name evidence="4" type="ORF">SCLCIDRAFT_1217308</name>
</gene>
<evidence type="ECO:0000256" key="1">
    <source>
        <dbReference type="ARBA" id="ARBA00022723"/>
    </source>
</evidence>
<dbReference type="PANTHER" id="PTHR43440">
    <property type="entry name" value="UREASE"/>
    <property type="match status" value="1"/>
</dbReference>
<evidence type="ECO:0000313" key="5">
    <source>
        <dbReference type="Proteomes" id="UP000053989"/>
    </source>
</evidence>
<sequence length="63" mass="6890">MGWDRQQPSKDCKGALDLIITNAVVVDWTGIYKADIGIRNGIIVGTGKLVTRMTWTASIPAWS</sequence>
<dbReference type="GO" id="GO:0016810">
    <property type="term" value="F:hydrolase activity, acting on carbon-nitrogen (but not peptide) bonds"/>
    <property type="evidence" value="ECO:0007669"/>
    <property type="project" value="InterPro"/>
</dbReference>
<keyword evidence="5" id="KW-1185">Reference proteome</keyword>
<dbReference type="SUPFAM" id="SSF51338">
    <property type="entry name" value="Composite domain of metallo-dependent hydrolases"/>
    <property type="match status" value="1"/>
</dbReference>
<dbReference type="Proteomes" id="UP000053989">
    <property type="component" value="Unassembled WGS sequence"/>
</dbReference>
<dbReference type="InterPro" id="IPR050112">
    <property type="entry name" value="Urease_alpha_subunit"/>
</dbReference>
<dbReference type="InterPro" id="IPR011059">
    <property type="entry name" value="Metal-dep_hydrolase_composite"/>
</dbReference>
<dbReference type="GO" id="GO:0046872">
    <property type="term" value="F:metal ion binding"/>
    <property type="evidence" value="ECO:0007669"/>
    <property type="project" value="UniProtKB-KW"/>
</dbReference>
<dbReference type="EMBL" id="KN822067">
    <property type="protein sequence ID" value="KIM60042.1"/>
    <property type="molecule type" value="Genomic_DNA"/>
</dbReference>
<keyword evidence="2" id="KW-0378">Hydrolase</keyword>
<dbReference type="PANTHER" id="PTHR43440:SF1">
    <property type="entry name" value="UREASE"/>
    <property type="match status" value="1"/>
</dbReference>
<dbReference type="InParanoid" id="A0A0C3A5Q8"/>
<proteinExistence type="predicted"/>
<reference evidence="4 5" key="1">
    <citation type="submission" date="2014-04" db="EMBL/GenBank/DDBJ databases">
        <authorList>
            <consortium name="DOE Joint Genome Institute"/>
            <person name="Kuo A."/>
            <person name="Kohler A."/>
            <person name="Nagy L.G."/>
            <person name="Floudas D."/>
            <person name="Copeland A."/>
            <person name="Barry K.W."/>
            <person name="Cichocki N."/>
            <person name="Veneault-Fourrey C."/>
            <person name="LaButti K."/>
            <person name="Lindquist E.A."/>
            <person name="Lipzen A."/>
            <person name="Lundell T."/>
            <person name="Morin E."/>
            <person name="Murat C."/>
            <person name="Sun H."/>
            <person name="Tunlid A."/>
            <person name="Henrissat B."/>
            <person name="Grigoriev I.V."/>
            <person name="Hibbett D.S."/>
            <person name="Martin F."/>
            <person name="Nordberg H.P."/>
            <person name="Cantor M.N."/>
            <person name="Hua S.X."/>
        </authorList>
    </citation>
    <scope>NUCLEOTIDE SEQUENCE [LARGE SCALE GENOMIC DNA]</scope>
    <source>
        <strain evidence="4 5">Foug A</strain>
    </source>
</reference>
<evidence type="ECO:0000313" key="4">
    <source>
        <dbReference type="EMBL" id="KIM60042.1"/>
    </source>
</evidence>
<accession>A0A0C3A5Q8</accession>
<dbReference type="InterPro" id="IPR011612">
    <property type="entry name" value="Urease_alpha_N_dom"/>
</dbReference>
<dbReference type="AlphaFoldDB" id="A0A0C3A5Q8"/>